<dbReference type="CDD" id="cd08544">
    <property type="entry name" value="Reeler"/>
    <property type="match status" value="1"/>
</dbReference>
<evidence type="ECO:0000256" key="5">
    <source>
        <dbReference type="SAM" id="MobiDB-lite"/>
    </source>
</evidence>
<dbReference type="Pfam" id="PF02014">
    <property type="entry name" value="Reeler"/>
    <property type="match status" value="1"/>
</dbReference>
<comment type="caution">
    <text evidence="8">The sequence shown here is derived from an EMBL/GenBank/DDBJ whole genome shotgun (WGS) entry which is preliminary data.</text>
</comment>
<evidence type="ECO:0000313" key="9">
    <source>
        <dbReference type="Proteomes" id="UP001353858"/>
    </source>
</evidence>
<dbReference type="Gene3D" id="6.10.140.2220">
    <property type="match status" value="2"/>
</dbReference>
<evidence type="ECO:0000256" key="2">
    <source>
        <dbReference type="ARBA" id="ARBA00022771"/>
    </source>
</evidence>
<dbReference type="PROSITE" id="PS50865">
    <property type="entry name" value="ZF_MYND_2"/>
    <property type="match status" value="2"/>
</dbReference>
<gene>
    <name evidence="8" type="ORF">RN001_007600</name>
</gene>
<feature type="region of interest" description="Disordered" evidence="5">
    <location>
        <begin position="55"/>
        <end position="81"/>
    </location>
</feature>
<dbReference type="InterPro" id="IPR002861">
    <property type="entry name" value="Reeler_dom"/>
</dbReference>
<protein>
    <recommendedName>
        <fullName evidence="10">MYND-type domain-containing protein</fullName>
    </recommendedName>
</protein>
<dbReference type="EMBL" id="JARPUR010000003">
    <property type="protein sequence ID" value="KAK4879454.1"/>
    <property type="molecule type" value="Genomic_DNA"/>
</dbReference>
<keyword evidence="3" id="KW-0862">Zinc</keyword>
<dbReference type="Pfam" id="PF20179">
    <property type="entry name" value="MSS51_C"/>
    <property type="match status" value="1"/>
</dbReference>
<organism evidence="8 9">
    <name type="scientific">Aquatica leii</name>
    <dbReference type="NCBI Taxonomy" id="1421715"/>
    <lineage>
        <taxon>Eukaryota</taxon>
        <taxon>Metazoa</taxon>
        <taxon>Ecdysozoa</taxon>
        <taxon>Arthropoda</taxon>
        <taxon>Hexapoda</taxon>
        <taxon>Insecta</taxon>
        <taxon>Pterygota</taxon>
        <taxon>Neoptera</taxon>
        <taxon>Endopterygota</taxon>
        <taxon>Coleoptera</taxon>
        <taxon>Polyphaga</taxon>
        <taxon>Elateriformia</taxon>
        <taxon>Elateroidea</taxon>
        <taxon>Lampyridae</taxon>
        <taxon>Luciolinae</taxon>
        <taxon>Aquatica</taxon>
    </lineage>
</organism>
<feature type="compositionally biased region" description="Basic and acidic residues" evidence="5">
    <location>
        <begin position="58"/>
        <end position="81"/>
    </location>
</feature>
<dbReference type="InterPro" id="IPR046824">
    <property type="entry name" value="Mss51-like_C"/>
</dbReference>
<evidence type="ECO:0000259" key="7">
    <source>
        <dbReference type="PROSITE" id="PS51019"/>
    </source>
</evidence>
<keyword evidence="9" id="KW-1185">Reference proteome</keyword>
<reference evidence="9" key="1">
    <citation type="submission" date="2023-01" db="EMBL/GenBank/DDBJ databases">
        <title>Key to firefly adult light organ development and bioluminescence: homeobox transcription factors regulate luciferase expression and transportation to peroxisome.</title>
        <authorList>
            <person name="Fu X."/>
        </authorList>
    </citation>
    <scope>NUCLEOTIDE SEQUENCE [LARGE SCALE GENOMIC DNA]</scope>
</reference>
<dbReference type="InterPro" id="IPR002893">
    <property type="entry name" value="Znf_MYND"/>
</dbReference>
<dbReference type="Gene3D" id="2.60.40.4060">
    <property type="entry name" value="Reeler domain"/>
    <property type="match status" value="1"/>
</dbReference>
<feature type="domain" description="MYND-type" evidence="6">
    <location>
        <begin position="203"/>
        <end position="240"/>
    </location>
</feature>
<evidence type="ECO:0000256" key="4">
    <source>
        <dbReference type="PROSITE-ProRule" id="PRU00134"/>
    </source>
</evidence>
<evidence type="ECO:0000259" key="6">
    <source>
        <dbReference type="PROSITE" id="PS50865"/>
    </source>
</evidence>
<feature type="domain" description="Reelin" evidence="7">
    <location>
        <begin position="461"/>
        <end position="618"/>
    </location>
</feature>
<dbReference type="AlphaFoldDB" id="A0AAN7PWI9"/>
<evidence type="ECO:0000313" key="8">
    <source>
        <dbReference type="EMBL" id="KAK4879454.1"/>
    </source>
</evidence>
<dbReference type="InterPro" id="IPR042307">
    <property type="entry name" value="Reeler_sf"/>
</dbReference>
<dbReference type="PROSITE" id="PS51019">
    <property type="entry name" value="REELIN"/>
    <property type="match status" value="1"/>
</dbReference>
<dbReference type="PANTHER" id="PTHR28069">
    <property type="entry name" value="GH20023P"/>
    <property type="match status" value="1"/>
</dbReference>
<dbReference type="Proteomes" id="UP001353858">
    <property type="component" value="Unassembled WGS sequence"/>
</dbReference>
<proteinExistence type="predicted"/>
<evidence type="ECO:0008006" key="10">
    <source>
        <dbReference type="Google" id="ProtNLM"/>
    </source>
</evidence>
<name>A0AAN7PWI9_9COLE</name>
<dbReference type="PANTHER" id="PTHR28069:SF2">
    <property type="entry name" value="GH20023P"/>
    <property type="match status" value="1"/>
</dbReference>
<keyword evidence="2 4" id="KW-0863">Zinc-finger</keyword>
<sequence>MPRRSITVDELIHNLVDYFNQEKQNNGPLIPLTAVHARVSDALKIDTKTISNALRQHQNQDENKENEPQRKSLKTKDMDERQKSEIRTTIYNIINHEHVTLDTLLTKIKERAICHFCKDIPRKLQRCSSCKTVAYCSREHQKLDWRCHKDLCKIIAFTGSTIKKYSFKEWKSHRLNTQLQWTTILNRELYPHECQMWMFPRVCAYCYSHSNLTDCSDCLNIAYCSNEHKEKHSLVHKRYCRSLRLCMDIDLYLTKFKEYPQIKLKQNFTLNDNLPKNMYTLLDAIENSVSNNAQDIPINSALKSEALTLASSILYTMCCTTLSNLNKCVIHLVGASGTEGTADWVLTSELLFHSIPDLCEISFYLIGPEAWNLSNNGNLCETCNCNEKKINVSIKTDLYHEVVFNIEKPNFIFAFNSGFHEFENTKDDLWRNTIPYLFINDIPTAFTSYTEEERVKDLTYIRNIIPEIDSYIIGNAAGAPEDACMDMKPQHGPDPQDSKLPYSVTVSNSNIKQGERIQIKIAEGTKKGFMGFLLQVRDSKGQPVGLFDIPSSHKLAQVLKCYSKNVAATHKSKDVKDVVEVNWVAPGQATGKYTVYASVAKTGGEFWAQHPTAEIFVN</sequence>
<dbReference type="PROSITE" id="PS01360">
    <property type="entry name" value="ZF_MYND_1"/>
    <property type="match status" value="2"/>
</dbReference>
<evidence type="ECO:0000256" key="3">
    <source>
        <dbReference type="ARBA" id="ARBA00022833"/>
    </source>
</evidence>
<accession>A0AAN7PWI9</accession>
<dbReference type="SUPFAM" id="SSF144232">
    <property type="entry name" value="HIT/MYND zinc finger-like"/>
    <property type="match status" value="2"/>
</dbReference>
<dbReference type="Pfam" id="PF01753">
    <property type="entry name" value="zf-MYND"/>
    <property type="match status" value="1"/>
</dbReference>
<evidence type="ECO:0000256" key="1">
    <source>
        <dbReference type="ARBA" id="ARBA00022723"/>
    </source>
</evidence>
<feature type="domain" description="MYND-type" evidence="6">
    <location>
        <begin position="114"/>
        <end position="152"/>
    </location>
</feature>
<dbReference type="GO" id="GO:0008270">
    <property type="term" value="F:zinc ion binding"/>
    <property type="evidence" value="ECO:0007669"/>
    <property type="project" value="UniProtKB-KW"/>
</dbReference>
<keyword evidence="1" id="KW-0479">Metal-binding</keyword>